<dbReference type="Proteomes" id="UP000472265">
    <property type="component" value="Chromosome 7"/>
</dbReference>
<feature type="compositionally biased region" description="Basic and acidic residues" evidence="18">
    <location>
        <begin position="843"/>
        <end position="859"/>
    </location>
</feature>
<feature type="region of interest" description="Disordered" evidence="18">
    <location>
        <begin position="843"/>
        <end position="886"/>
    </location>
</feature>
<reference evidence="20" key="2">
    <citation type="submission" date="2025-08" db="UniProtKB">
        <authorList>
            <consortium name="Ensembl"/>
        </authorList>
    </citation>
    <scope>IDENTIFICATION</scope>
</reference>
<dbReference type="InterPro" id="IPR009057">
    <property type="entry name" value="Homeodomain-like_sf"/>
</dbReference>
<feature type="compositionally biased region" description="Acidic residues" evidence="18">
    <location>
        <begin position="860"/>
        <end position="869"/>
    </location>
</feature>
<dbReference type="SUPFAM" id="SSF46689">
    <property type="entry name" value="Homeodomain-like"/>
    <property type="match status" value="3"/>
</dbReference>
<feature type="compositionally biased region" description="Polar residues" evidence="18">
    <location>
        <begin position="745"/>
        <end position="758"/>
    </location>
</feature>
<feature type="domain" description="Homeobox" evidence="19">
    <location>
        <begin position="800"/>
        <end position="848"/>
    </location>
</feature>
<feature type="region of interest" description="Disordered" evidence="18">
    <location>
        <begin position="1059"/>
        <end position="1111"/>
    </location>
</feature>
<feature type="DNA-binding region" description="Homeobox" evidence="16">
    <location>
        <begin position="658"/>
        <end position="707"/>
    </location>
</feature>
<dbReference type="PANTHER" id="PTHR15467:SF6">
    <property type="entry name" value="ZINC FINGERS AND HOMEOBOXES PROTEIN 3"/>
    <property type="match status" value="1"/>
</dbReference>
<feature type="compositionally biased region" description="Basic and acidic residues" evidence="18">
    <location>
        <begin position="19"/>
        <end position="28"/>
    </location>
</feature>
<keyword evidence="21" id="KW-1185">Reference proteome</keyword>
<evidence type="ECO:0000256" key="3">
    <source>
        <dbReference type="ARBA" id="ARBA00007440"/>
    </source>
</evidence>
<dbReference type="InterPro" id="IPR036236">
    <property type="entry name" value="Znf_C2H2_sf"/>
</dbReference>
<reference evidence="20" key="3">
    <citation type="submission" date="2025-09" db="UniProtKB">
        <authorList>
            <consortium name="Ensembl"/>
        </authorList>
    </citation>
    <scope>IDENTIFICATION</scope>
</reference>
<evidence type="ECO:0000256" key="8">
    <source>
        <dbReference type="ARBA" id="ARBA00022771"/>
    </source>
</evidence>
<comment type="function">
    <text evidence="1">Sequence-specific transcription factor which is part of a developmental regulatory system that provides cells with specific positional identities on the anterior-posterior axis.</text>
</comment>
<feature type="region of interest" description="Disordered" evidence="18">
    <location>
        <begin position="178"/>
        <end position="205"/>
    </location>
</feature>
<dbReference type="GO" id="GO:0000981">
    <property type="term" value="F:DNA-binding transcription factor activity, RNA polymerase II-specific"/>
    <property type="evidence" value="ECO:0007669"/>
    <property type="project" value="TreeGrafter"/>
</dbReference>
<evidence type="ECO:0000259" key="19">
    <source>
        <dbReference type="PROSITE" id="PS50071"/>
    </source>
</evidence>
<keyword evidence="10" id="KW-0862">Zinc</keyword>
<dbReference type="InterPro" id="IPR001356">
    <property type="entry name" value="HD"/>
</dbReference>
<keyword evidence="15 16" id="KW-0539">Nucleus</keyword>
<feature type="DNA-binding region" description="Homeobox" evidence="16">
    <location>
        <begin position="305"/>
        <end position="347"/>
    </location>
</feature>
<feature type="compositionally biased region" description="Basic and acidic residues" evidence="18">
    <location>
        <begin position="870"/>
        <end position="879"/>
    </location>
</feature>
<evidence type="ECO:0000256" key="5">
    <source>
        <dbReference type="ARBA" id="ARBA00022553"/>
    </source>
</evidence>
<dbReference type="InterPro" id="IPR041057">
    <property type="entry name" value="ZHX_Znf_C2H2"/>
</dbReference>
<evidence type="ECO:0000256" key="14">
    <source>
        <dbReference type="ARBA" id="ARBA00023163"/>
    </source>
</evidence>
<keyword evidence="6" id="KW-0479">Metal-binding</keyword>
<dbReference type="CDD" id="cd00086">
    <property type="entry name" value="homeodomain"/>
    <property type="match status" value="3"/>
</dbReference>
<evidence type="ECO:0000256" key="16">
    <source>
        <dbReference type="PROSITE-ProRule" id="PRU00108"/>
    </source>
</evidence>
<feature type="compositionally biased region" description="Low complexity" evidence="18">
    <location>
        <begin position="526"/>
        <end position="538"/>
    </location>
</feature>
<dbReference type="GO" id="GO:0008270">
    <property type="term" value="F:zinc ion binding"/>
    <property type="evidence" value="ECO:0007669"/>
    <property type="project" value="UniProtKB-KW"/>
</dbReference>
<evidence type="ECO:0000256" key="2">
    <source>
        <dbReference type="ARBA" id="ARBA00004123"/>
    </source>
</evidence>
<evidence type="ECO:0000313" key="21">
    <source>
        <dbReference type="Proteomes" id="UP000472265"/>
    </source>
</evidence>
<keyword evidence="7" id="KW-0677">Repeat</keyword>
<dbReference type="SMART" id="SM00389">
    <property type="entry name" value="HOX"/>
    <property type="match status" value="3"/>
</dbReference>
<evidence type="ECO:0000256" key="1">
    <source>
        <dbReference type="ARBA" id="ARBA00003263"/>
    </source>
</evidence>
<dbReference type="AlphaFoldDB" id="A0A671WHJ5"/>
<feature type="compositionally biased region" description="Gly residues" evidence="18">
    <location>
        <begin position="714"/>
        <end position="727"/>
    </location>
</feature>
<evidence type="ECO:0000256" key="6">
    <source>
        <dbReference type="ARBA" id="ARBA00022723"/>
    </source>
</evidence>
<evidence type="ECO:0000256" key="13">
    <source>
        <dbReference type="ARBA" id="ARBA00023155"/>
    </source>
</evidence>
<feature type="region of interest" description="Disordered" evidence="18">
    <location>
        <begin position="904"/>
        <end position="957"/>
    </location>
</feature>
<dbReference type="GO" id="GO:0030154">
    <property type="term" value="P:cell differentiation"/>
    <property type="evidence" value="ECO:0007669"/>
    <property type="project" value="UniProtKB-KW"/>
</dbReference>
<keyword evidence="13 16" id="KW-0371">Homeobox</keyword>
<dbReference type="Gene3D" id="1.10.10.60">
    <property type="entry name" value="Homeodomain-like"/>
    <property type="match status" value="4"/>
</dbReference>
<gene>
    <name evidence="20" type="primary">ZHX3</name>
    <name evidence="20" type="synonym">zhx3b</name>
</gene>
<dbReference type="InterPro" id="IPR013087">
    <property type="entry name" value="Znf_C2H2_type"/>
</dbReference>
<feature type="compositionally biased region" description="Pro residues" evidence="18">
    <location>
        <begin position="925"/>
        <end position="947"/>
    </location>
</feature>
<dbReference type="PROSITE" id="PS50071">
    <property type="entry name" value="HOMEOBOX_2"/>
    <property type="match status" value="3"/>
</dbReference>
<dbReference type="SUPFAM" id="SSF57667">
    <property type="entry name" value="beta-beta-alpha zinc fingers"/>
    <property type="match status" value="2"/>
</dbReference>
<dbReference type="GeneTree" id="ENSGT00950000182893"/>
<evidence type="ECO:0000256" key="12">
    <source>
        <dbReference type="ARBA" id="ARBA00023125"/>
    </source>
</evidence>
<dbReference type="FunFam" id="1.10.10.60:FF:000212">
    <property type="entry name" value="Zinc fingers and homeoboxes protein 3"/>
    <property type="match status" value="1"/>
</dbReference>
<dbReference type="FunFam" id="3.30.160.60:FF:002779">
    <property type="entry name" value="Zinc fingers and homeoboxes 3"/>
    <property type="match status" value="1"/>
</dbReference>
<evidence type="ECO:0000256" key="7">
    <source>
        <dbReference type="ARBA" id="ARBA00022737"/>
    </source>
</evidence>
<evidence type="ECO:0000313" key="20">
    <source>
        <dbReference type="Ensembl" id="ENSSAUP00010037477.1"/>
    </source>
</evidence>
<keyword evidence="4" id="KW-0678">Repressor</keyword>
<feature type="compositionally biased region" description="Polar residues" evidence="18">
    <location>
        <begin position="1102"/>
        <end position="1111"/>
    </location>
</feature>
<organism evidence="20 21">
    <name type="scientific">Sparus aurata</name>
    <name type="common">Gilthead sea bream</name>
    <dbReference type="NCBI Taxonomy" id="8175"/>
    <lineage>
        <taxon>Eukaryota</taxon>
        <taxon>Metazoa</taxon>
        <taxon>Chordata</taxon>
        <taxon>Craniata</taxon>
        <taxon>Vertebrata</taxon>
        <taxon>Euteleostomi</taxon>
        <taxon>Actinopterygii</taxon>
        <taxon>Neopterygii</taxon>
        <taxon>Teleostei</taxon>
        <taxon>Neoteleostei</taxon>
        <taxon>Acanthomorphata</taxon>
        <taxon>Eupercaria</taxon>
        <taxon>Spariformes</taxon>
        <taxon>Sparidae</taxon>
        <taxon>Sparus</taxon>
    </lineage>
</organism>
<feature type="compositionally biased region" description="Low complexity" evidence="18">
    <location>
        <begin position="759"/>
        <end position="779"/>
    </location>
</feature>
<keyword evidence="5" id="KW-0597">Phosphoprotein</keyword>
<dbReference type="GO" id="GO:0003677">
    <property type="term" value="F:DNA binding"/>
    <property type="evidence" value="ECO:0007669"/>
    <property type="project" value="UniProtKB-UniRule"/>
</dbReference>
<evidence type="ECO:0000256" key="15">
    <source>
        <dbReference type="ARBA" id="ARBA00023242"/>
    </source>
</evidence>
<evidence type="ECO:0000256" key="4">
    <source>
        <dbReference type="ARBA" id="ARBA00022491"/>
    </source>
</evidence>
<keyword evidence="9" id="KW-0221">Differentiation</keyword>
<evidence type="ECO:0000256" key="9">
    <source>
        <dbReference type="ARBA" id="ARBA00022782"/>
    </source>
</evidence>
<feature type="compositionally biased region" description="Low complexity" evidence="18">
    <location>
        <begin position="728"/>
        <end position="737"/>
    </location>
</feature>
<dbReference type="SMART" id="SM00355">
    <property type="entry name" value="ZnF_C2H2"/>
    <property type="match status" value="2"/>
</dbReference>
<feature type="compositionally biased region" description="Low complexity" evidence="18">
    <location>
        <begin position="572"/>
        <end position="638"/>
    </location>
</feature>
<feature type="domain" description="Homeobox" evidence="19">
    <location>
        <begin position="303"/>
        <end position="346"/>
    </location>
</feature>
<feature type="compositionally biased region" description="Polar residues" evidence="18">
    <location>
        <begin position="539"/>
        <end position="562"/>
    </location>
</feature>
<feature type="region of interest" description="Disordered" evidence="18">
    <location>
        <begin position="1"/>
        <end position="60"/>
    </location>
</feature>
<name>A0A671WHJ5_SPAAU</name>
<reference evidence="20" key="1">
    <citation type="submission" date="2021-04" db="EMBL/GenBank/DDBJ databases">
        <authorList>
            <consortium name="Wellcome Sanger Institute Data Sharing"/>
        </authorList>
    </citation>
    <scope>NUCLEOTIDE SEQUENCE [LARGE SCALE GENOMIC DNA]</scope>
</reference>
<accession>A0A671WHJ5</accession>
<dbReference type="Pfam" id="PF18387">
    <property type="entry name" value="zf_C2H2_ZHX"/>
    <property type="match status" value="1"/>
</dbReference>
<keyword evidence="8" id="KW-0863">Zinc-finger</keyword>
<dbReference type="PANTHER" id="PTHR15467">
    <property type="entry name" value="ZINC-FINGERS AND HOMEOBOXES RELATED"/>
    <property type="match status" value="1"/>
</dbReference>
<comment type="subcellular location">
    <subcellularLocation>
        <location evidence="2 16 17">Nucleus</location>
    </subcellularLocation>
</comment>
<dbReference type="FunFam" id="1.10.10.60:FF:000062">
    <property type="entry name" value="zinc fingers and homeoboxes protein 3"/>
    <property type="match status" value="1"/>
</dbReference>
<feature type="domain" description="Homeobox" evidence="19">
    <location>
        <begin position="656"/>
        <end position="706"/>
    </location>
</feature>
<feature type="DNA-binding region" description="Homeobox" evidence="16">
    <location>
        <begin position="802"/>
        <end position="849"/>
    </location>
</feature>
<sequence length="1111" mass="118467">MASKRKSTTPCMIPSKIIRPVEEAERDSPVLLHQSRISSGHSPFDPGESSKPEAGDTVKDGTGTYTCKPCNFETHDLNLFLDHVYSGHPDFRADPSFFCVNCGVSAPKFEGLALHNARVHPSTLNTTLQLKKRDRRVVVEQNLVTGAEAGKDSEISITKTPIMRMLKGKSEPKRIVVSHPVSDDGPSDPHSISASRETERKETTAVTVAHVPTIVHNGTTKVTLPPGIQIVNGSGSLPMLKTPITQVVSVVQSKSLHQSAPITASPNISSNSSSSSTKNLPKVMIPLSSIPTYSASMDSSSFLKTSFSKFPYPTKAELCYLTVVTKFPEEQIKIWFTAQRLKQGISWSPEEIEEARRKMFNTIIQTAPSSSQNQAQRHRSPAHHTITVLPASLGTTGIPQFLQGSLVSQGGVIVTQPVVANGIQVSSAPVALAVTPKPQAAARPMMQARPAAALVADKGISMVVGTVGSSITGSNIISSSSSSSSRSGGGGTGSIITSSEASVINLSLGSSNHNYAKASSVNGKHSSANADSNDKSNSLVTSHANAKNTDISKANNTSSLQSDNKESKNNTDTKSSNSNSKTGSNGQKSKGTNGSSNKNNPTSTSTTDVESTTSDSPTIKMEEASSPASKSSSPAPGSQTPVNAFLDPNFYKGKKSQGQLNTLKDSFLVCQFPDQEEVDRLISLTGLTVREVRKWFSDRRYHFRNLKGSRSSTGGQGSKSTAGGGSGSSTPGSGSSGCAHPVDLSENSSSSGAKTPQHSSAPVSPTASQTPTSPTTPSRRLPRPPSPDFTAIRYKEREPHQVKALEASFALDPDPPGEEVDRLRCETKMTRREIHGWFADRRKRMAAEKKKEEAERTLREEDEEMEVDGEERKKEDSSGELKVNPIKINLKMLKVTEANGKAEGEGLDSLNLPLQSSSTSTSSPGPTPSSTPKPPQSSTPTPKPSHSPKPTAIRATGLPRPEVVRWFGDCRYMQKNSQLKWLEEHQNMALEEDLKKGNSLILQAHLDSHGRLEDSQLQELSEASGLSADLVRHWFSTKASLPKMAQTIAAQSAGPVASSAAAEAQTTGSSLLEPQPGGGTEEKMEQSVCGVTTEVDEVNADKTVNPTKGTD</sequence>
<feature type="compositionally biased region" description="Basic and acidic residues" evidence="18">
    <location>
        <begin position="48"/>
        <end position="59"/>
    </location>
</feature>
<dbReference type="Gene3D" id="3.30.160.60">
    <property type="entry name" value="Classic Zinc Finger"/>
    <property type="match status" value="1"/>
</dbReference>
<protein>
    <submittedName>
        <fullName evidence="20">Zinc fingers and homeoboxes 3b</fullName>
    </submittedName>
</protein>
<keyword evidence="11" id="KW-0805">Transcription regulation</keyword>
<evidence type="ECO:0000256" key="17">
    <source>
        <dbReference type="RuleBase" id="RU000682"/>
    </source>
</evidence>
<feature type="region of interest" description="Disordered" evidence="18">
    <location>
        <begin position="517"/>
        <end position="650"/>
    </location>
</feature>
<comment type="similarity">
    <text evidence="3">Belongs to the ZHX family.</text>
</comment>
<dbReference type="Ensembl" id="ENSSAUT00010039483.1">
    <property type="protein sequence ID" value="ENSSAUP00010037477.1"/>
    <property type="gene ID" value="ENSSAUG00010015841.1"/>
</dbReference>
<evidence type="ECO:0000256" key="18">
    <source>
        <dbReference type="SAM" id="MobiDB-lite"/>
    </source>
</evidence>
<feature type="region of interest" description="Disordered" evidence="18">
    <location>
        <begin position="706"/>
        <end position="801"/>
    </location>
</feature>
<keyword evidence="12 16" id="KW-0238">DNA-binding</keyword>
<dbReference type="Pfam" id="PF00046">
    <property type="entry name" value="Homeodomain"/>
    <property type="match status" value="3"/>
</dbReference>
<evidence type="ECO:0000256" key="10">
    <source>
        <dbReference type="ARBA" id="ARBA00022833"/>
    </source>
</evidence>
<keyword evidence="14" id="KW-0804">Transcription</keyword>
<feature type="compositionally biased region" description="Low complexity" evidence="18">
    <location>
        <begin position="1059"/>
        <end position="1070"/>
    </location>
</feature>
<dbReference type="GO" id="GO:0005634">
    <property type="term" value="C:nucleus"/>
    <property type="evidence" value="ECO:0007669"/>
    <property type="project" value="UniProtKB-SubCell"/>
</dbReference>
<evidence type="ECO:0000256" key="11">
    <source>
        <dbReference type="ARBA" id="ARBA00023015"/>
    </source>
</evidence>
<proteinExistence type="inferred from homology"/>